<dbReference type="AlphaFoldDB" id="A0A134BGG8"/>
<organism evidence="1">
    <name type="scientific">Prevotella amnii</name>
    <dbReference type="NCBI Taxonomy" id="419005"/>
    <lineage>
        <taxon>Bacteria</taxon>
        <taxon>Pseudomonadati</taxon>
        <taxon>Bacteroidota</taxon>
        <taxon>Bacteroidia</taxon>
        <taxon>Bacteroidales</taxon>
        <taxon>Prevotellaceae</taxon>
        <taxon>Prevotella</taxon>
    </lineage>
</organism>
<evidence type="ECO:0000313" key="1">
    <source>
        <dbReference type="EMBL" id="KXB78990.1"/>
    </source>
</evidence>
<name>A0A134BGG8_9BACT</name>
<evidence type="ECO:0000313" key="2">
    <source>
        <dbReference type="Proteomes" id="UP000070531"/>
    </source>
</evidence>
<proteinExistence type="predicted"/>
<dbReference type="Proteomes" id="UP000070531">
    <property type="component" value="Unassembled WGS sequence"/>
</dbReference>
<reference evidence="1 2" key="1">
    <citation type="submission" date="2016-01" db="EMBL/GenBank/DDBJ databases">
        <authorList>
            <person name="Oliw E.H."/>
        </authorList>
    </citation>
    <scope>NUCLEOTIDE SEQUENCE [LARGE SCALE GENOMIC DNA]</scope>
    <source>
        <strain evidence="1 2">DNF00307</strain>
    </source>
</reference>
<accession>A0A134BGG8</accession>
<dbReference type="EMBL" id="LSDL01000034">
    <property type="protein sequence ID" value="KXB78990.1"/>
    <property type="molecule type" value="Genomic_DNA"/>
</dbReference>
<dbReference type="PATRIC" id="fig|419005.5.peg.746"/>
<dbReference type="RefSeq" id="WP_197418706.1">
    <property type="nucleotide sequence ID" value="NZ_KQ960498.1"/>
</dbReference>
<comment type="caution">
    <text evidence="1">The sequence shown here is derived from an EMBL/GenBank/DDBJ whole genome shotgun (WGS) entry which is preliminary data.</text>
</comment>
<gene>
    <name evidence="1" type="ORF">HMPREF1860_00745</name>
</gene>
<sequence>MKRKLALTETEFDFIETVRNYKKSYPNGSPELRWYINRLFMELLDEDY</sequence>
<protein>
    <submittedName>
        <fullName evidence="1">Uncharacterized protein</fullName>
    </submittedName>
</protein>